<organism evidence="2 3">
    <name type="scientific">Botrimarina colliarenosi</name>
    <dbReference type="NCBI Taxonomy" id="2528001"/>
    <lineage>
        <taxon>Bacteria</taxon>
        <taxon>Pseudomonadati</taxon>
        <taxon>Planctomycetota</taxon>
        <taxon>Planctomycetia</taxon>
        <taxon>Pirellulales</taxon>
        <taxon>Lacipirellulaceae</taxon>
        <taxon>Botrimarina</taxon>
    </lineage>
</organism>
<name>A0A5C6A614_9BACT</name>
<protein>
    <submittedName>
        <fullName evidence="2">Uncharacterized protein</fullName>
    </submittedName>
</protein>
<gene>
    <name evidence="2" type="ORF">Pla108_36070</name>
</gene>
<accession>A0A5C6A614</accession>
<sequence>MVTRTATQLAMASVVLWLLVNVPLLDFALGGMLLAFIPEAMGRGIDIALDPVVSAQAGMLDRIYGHPFMGIHSSGRFCSSSHFKLC</sequence>
<keyword evidence="1" id="KW-0472">Membrane</keyword>
<keyword evidence="1" id="KW-1133">Transmembrane helix</keyword>
<evidence type="ECO:0000313" key="2">
    <source>
        <dbReference type="EMBL" id="TWT94758.1"/>
    </source>
</evidence>
<keyword evidence="1" id="KW-0812">Transmembrane</keyword>
<feature type="transmembrane region" description="Helical" evidence="1">
    <location>
        <begin position="14"/>
        <end position="37"/>
    </location>
</feature>
<dbReference type="EMBL" id="SJPR01000006">
    <property type="protein sequence ID" value="TWT94758.1"/>
    <property type="molecule type" value="Genomic_DNA"/>
</dbReference>
<comment type="caution">
    <text evidence="2">The sequence shown here is derived from an EMBL/GenBank/DDBJ whole genome shotgun (WGS) entry which is preliminary data.</text>
</comment>
<evidence type="ECO:0000256" key="1">
    <source>
        <dbReference type="SAM" id="Phobius"/>
    </source>
</evidence>
<proteinExistence type="predicted"/>
<evidence type="ECO:0000313" key="3">
    <source>
        <dbReference type="Proteomes" id="UP000317421"/>
    </source>
</evidence>
<dbReference type="AlphaFoldDB" id="A0A5C6A614"/>
<keyword evidence="3" id="KW-1185">Reference proteome</keyword>
<reference evidence="2 3" key="1">
    <citation type="submission" date="2019-02" db="EMBL/GenBank/DDBJ databases">
        <title>Deep-cultivation of Planctomycetes and their phenomic and genomic characterization uncovers novel biology.</title>
        <authorList>
            <person name="Wiegand S."/>
            <person name="Jogler M."/>
            <person name="Boedeker C."/>
            <person name="Pinto D."/>
            <person name="Vollmers J."/>
            <person name="Rivas-Marin E."/>
            <person name="Kohn T."/>
            <person name="Peeters S.H."/>
            <person name="Heuer A."/>
            <person name="Rast P."/>
            <person name="Oberbeckmann S."/>
            <person name="Bunk B."/>
            <person name="Jeske O."/>
            <person name="Meyerdierks A."/>
            <person name="Storesund J.E."/>
            <person name="Kallscheuer N."/>
            <person name="Luecker S."/>
            <person name="Lage O.M."/>
            <person name="Pohl T."/>
            <person name="Merkel B.J."/>
            <person name="Hornburger P."/>
            <person name="Mueller R.-W."/>
            <person name="Bruemmer F."/>
            <person name="Labrenz M."/>
            <person name="Spormann A.M."/>
            <person name="Op Den Camp H."/>
            <person name="Overmann J."/>
            <person name="Amann R."/>
            <person name="Jetten M.S.M."/>
            <person name="Mascher T."/>
            <person name="Medema M.H."/>
            <person name="Devos D.P."/>
            <person name="Kaster A.-K."/>
            <person name="Ovreas L."/>
            <person name="Rohde M."/>
            <person name="Galperin M.Y."/>
            <person name="Jogler C."/>
        </authorList>
    </citation>
    <scope>NUCLEOTIDE SEQUENCE [LARGE SCALE GENOMIC DNA]</scope>
    <source>
        <strain evidence="2 3">Pla108</strain>
    </source>
</reference>
<dbReference type="Proteomes" id="UP000317421">
    <property type="component" value="Unassembled WGS sequence"/>
</dbReference>